<evidence type="ECO:0000313" key="1">
    <source>
        <dbReference type="EMBL" id="KAJ5188883.1"/>
    </source>
</evidence>
<gene>
    <name evidence="1" type="ORF">N7472_007897</name>
</gene>
<dbReference type="AlphaFoldDB" id="A0A9W9J2R8"/>
<organism evidence="1 2">
    <name type="scientific">Penicillium cf. griseofulvum</name>
    <dbReference type="NCBI Taxonomy" id="2972120"/>
    <lineage>
        <taxon>Eukaryota</taxon>
        <taxon>Fungi</taxon>
        <taxon>Dikarya</taxon>
        <taxon>Ascomycota</taxon>
        <taxon>Pezizomycotina</taxon>
        <taxon>Eurotiomycetes</taxon>
        <taxon>Eurotiomycetidae</taxon>
        <taxon>Eurotiales</taxon>
        <taxon>Aspergillaceae</taxon>
        <taxon>Penicillium</taxon>
    </lineage>
</organism>
<sequence length="283" mass="33013">MLNTNLDLDTETSGGSFLGDLGPPIRRYPYKGVRQFLDTLEMELRRQEEEFDVSEWVLFANVNQQTFSRDFLNSDNEILQRCWNSYDSLENLILVNMSASRPHEVATRQFERHFLKSLEPMRLDNAVQTFGSATCVAPDGSAKQPDCQYLPRKLPRGRGKKWPSVVVESGFSESPSKFMSDARYWLTRSNREVQTVFTIRIGRSNPEIIIESWKLVDDRVKRQQQIKVHKGENKHIYVWGHSLILGFSDVFLRPASLARETDIRFDDHILKEFAEMVWDEQEF</sequence>
<reference evidence="1" key="1">
    <citation type="submission" date="2022-11" db="EMBL/GenBank/DDBJ databases">
        <authorList>
            <person name="Petersen C."/>
        </authorList>
    </citation>
    <scope>NUCLEOTIDE SEQUENCE</scope>
    <source>
        <strain evidence="1">IBT 16849</strain>
    </source>
</reference>
<comment type="caution">
    <text evidence="1">The sequence shown here is derived from an EMBL/GenBank/DDBJ whole genome shotgun (WGS) entry which is preliminary data.</text>
</comment>
<name>A0A9W9J2R8_9EURO</name>
<dbReference type="EMBL" id="JAPQKP010000005">
    <property type="protein sequence ID" value="KAJ5188883.1"/>
    <property type="molecule type" value="Genomic_DNA"/>
</dbReference>
<dbReference type="Proteomes" id="UP001150879">
    <property type="component" value="Unassembled WGS sequence"/>
</dbReference>
<keyword evidence="2" id="KW-1185">Reference proteome</keyword>
<evidence type="ECO:0000313" key="2">
    <source>
        <dbReference type="Proteomes" id="UP001150879"/>
    </source>
</evidence>
<proteinExistence type="predicted"/>
<accession>A0A9W9J2R8</accession>
<reference evidence="1" key="2">
    <citation type="journal article" date="2023" name="IMA Fungus">
        <title>Comparative genomic study of the Penicillium genus elucidates a diverse pangenome and 15 lateral gene transfer events.</title>
        <authorList>
            <person name="Petersen C."/>
            <person name="Sorensen T."/>
            <person name="Nielsen M.R."/>
            <person name="Sondergaard T.E."/>
            <person name="Sorensen J.L."/>
            <person name="Fitzpatrick D.A."/>
            <person name="Frisvad J.C."/>
            <person name="Nielsen K.L."/>
        </authorList>
    </citation>
    <scope>NUCLEOTIDE SEQUENCE</scope>
    <source>
        <strain evidence="1">IBT 16849</strain>
    </source>
</reference>
<dbReference type="OrthoDB" id="76567at2759"/>
<protein>
    <submittedName>
        <fullName evidence="1">Uncharacterized protein</fullName>
    </submittedName>
</protein>